<dbReference type="PANTHER" id="PTHR32198">
    <property type="entry name" value="MITOCHONDRIAL ESCAPE PROTEIN 2"/>
    <property type="match status" value="1"/>
</dbReference>
<evidence type="ECO:0000256" key="3">
    <source>
        <dbReference type="ARBA" id="ARBA00020222"/>
    </source>
</evidence>
<accession>A0ABR1ISW8</accession>
<dbReference type="InterPro" id="IPR018850">
    <property type="entry name" value="Mt_escape_2_C"/>
</dbReference>
<dbReference type="Pfam" id="PF10443">
    <property type="entry name" value="RNA12"/>
    <property type="match status" value="1"/>
</dbReference>
<keyword evidence="11" id="KW-0175">Coiled coil</keyword>
<sequence>MLRRLASLPARPHIHTRFFFSKSQGQEGCLFMDSVFPVQFGRYDIRSYIGSFREESLLHSIRHCLSSVKEQDFNVVSLNPHPKDGGVFVHFKYDSPDPDNALHKIREAVESQLKCQGITSWWGKQLHKVWIVRGHPWPEDMNRFASTMIKISFEGPDVPEETLYSLLRPYGRISNVSEPSPVPSGTLRSSVVTFERVKSATIARNVLHGYQVKGAGGAVTKLRCLYQYPIQAHVIRDWASNHPKIVLPILFFLIGTLTYTVFDPVRVFMVKAKMLDWFDIQESTIYKWLRANTVERLYTSTHSSILPSEDVWQDRKDAKDAIRAYLTDQPRTVAFVYGPQGSSKNNMVQSVLKEVNRKTLTIDCRELQKSTSDVQLLNALARQTGYRPVFSFLNSMNNLVDLASVGLIGQKAGFSSSIEDQLQQILDVVATALKVVGSAHREQIEKEAQKKEREGKLLSEAERRKQDLSRGARHDGRLDCVAGNGIMSELGIGDERMDYEIKEIPAASQEGQMQEQAAKKQNDINVTDPLPVVVIRNYAAKGGLHREEIMTVIATWAARLAESQIAHVIVISDNRENARKLTKALPSKPLTHVALYDADSASALLFVKQRLRDTDAQVSFTQEEISYVERLGGRSSDLESLIYKVGTGSTIKEAVEDIINRGVNELRKSAFGDDADDAKGLPWTREQAWAVMKLLAKESQVSYHNTLINFPFKGDELALRSMEEAELITIGTHNGRPSVIRPGKPVYHYVFERLANDSVFRATQEIAYNNKLIAVLTDTIKSCETELLALKDIKGEFSGYIQWNDPSENRARYLLRKMEESERKLESLERNNEDLKRVFLKNV</sequence>
<reference evidence="14 15" key="1">
    <citation type="submission" date="2024-01" db="EMBL/GenBank/DDBJ databases">
        <title>A draft genome for the cacao thread blight pathogen Marasmiellus scandens.</title>
        <authorList>
            <person name="Baruah I.K."/>
            <person name="Leung J."/>
            <person name="Bukari Y."/>
            <person name="Amoako-Attah I."/>
            <person name="Meinhardt L.W."/>
            <person name="Bailey B.A."/>
            <person name="Cohen S.P."/>
        </authorList>
    </citation>
    <scope>NUCLEOTIDE SEQUENCE [LARGE SCALE GENOMIC DNA]</scope>
    <source>
        <strain evidence="14 15">GH-19</strain>
    </source>
</reference>
<dbReference type="InterPro" id="IPR039627">
    <property type="entry name" value="Yme2_C"/>
</dbReference>
<evidence type="ECO:0000256" key="7">
    <source>
        <dbReference type="ARBA" id="ARBA00023128"/>
    </source>
</evidence>
<evidence type="ECO:0000256" key="10">
    <source>
        <dbReference type="RuleBase" id="RU367108"/>
    </source>
</evidence>
<evidence type="ECO:0000256" key="5">
    <source>
        <dbReference type="ARBA" id="ARBA00022792"/>
    </source>
</evidence>
<feature type="coiled-coil region" evidence="11">
    <location>
        <begin position="811"/>
        <end position="838"/>
    </location>
</feature>
<dbReference type="SUPFAM" id="SSF54928">
    <property type="entry name" value="RNA-binding domain, RBD"/>
    <property type="match status" value="1"/>
</dbReference>
<evidence type="ECO:0000259" key="13">
    <source>
        <dbReference type="Pfam" id="PF10443"/>
    </source>
</evidence>
<gene>
    <name evidence="14" type="primary">YME2</name>
    <name evidence="14" type="ORF">VKT23_017195</name>
</gene>
<evidence type="ECO:0000256" key="11">
    <source>
        <dbReference type="SAM" id="Coils"/>
    </source>
</evidence>
<comment type="function">
    <text evidence="9 10">Plays a role in maintaining the mitochondrial genome and in controlling the mtDNA escape. Involved in the regulation of mtDNA nucleotide structure and number. May have a dispensable role in early maturation of pre-rRNA.</text>
</comment>
<comment type="subcellular location">
    <subcellularLocation>
        <location evidence="1 10">Mitochondrion inner membrane</location>
        <topology evidence="1 10">Single-pass membrane protein</topology>
    </subcellularLocation>
</comment>
<keyword evidence="6" id="KW-1133">Transmembrane helix</keyword>
<evidence type="ECO:0000256" key="8">
    <source>
        <dbReference type="ARBA" id="ARBA00023136"/>
    </source>
</evidence>
<keyword evidence="5 10" id="KW-0999">Mitochondrion inner membrane</keyword>
<comment type="similarity">
    <text evidence="2 10">Belongs to the YME2 family.</text>
</comment>
<feature type="domain" description="Mitochondrial escape protein 2 C-terminal" evidence="13">
    <location>
        <begin position="315"/>
        <end position="793"/>
    </location>
</feature>
<proteinExistence type="inferred from homology"/>
<keyword evidence="10" id="KW-0507">mRNA processing</keyword>
<name>A0ABR1ISW8_9AGAR</name>
<organism evidence="14 15">
    <name type="scientific">Marasmiellus scandens</name>
    <dbReference type="NCBI Taxonomy" id="2682957"/>
    <lineage>
        <taxon>Eukaryota</taxon>
        <taxon>Fungi</taxon>
        <taxon>Dikarya</taxon>
        <taxon>Basidiomycota</taxon>
        <taxon>Agaricomycotina</taxon>
        <taxon>Agaricomycetes</taxon>
        <taxon>Agaricomycetidae</taxon>
        <taxon>Agaricales</taxon>
        <taxon>Marasmiineae</taxon>
        <taxon>Omphalotaceae</taxon>
        <taxon>Marasmiellus</taxon>
    </lineage>
</organism>
<dbReference type="PANTHER" id="PTHR32198:SF2">
    <property type="entry name" value="MITOCHONDRIAL ESCAPE PROTEIN 2"/>
    <property type="match status" value="1"/>
</dbReference>
<keyword evidence="10" id="KW-0694">RNA-binding</keyword>
<comment type="caution">
    <text evidence="14">The sequence shown here is derived from an EMBL/GenBank/DDBJ whole genome shotgun (WGS) entry which is preliminary data.</text>
</comment>
<evidence type="ECO:0000313" key="14">
    <source>
        <dbReference type="EMBL" id="KAK7440255.1"/>
    </source>
</evidence>
<keyword evidence="8" id="KW-0472">Membrane</keyword>
<evidence type="ECO:0000256" key="12">
    <source>
        <dbReference type="SAM" id="MobiDB-lite"/>
    </source>
</evidence>
<dbReference type="InterPro" id="IPR035979">
    <property type="entry name" value="RBD_domain_sf"/>
</dbReference>
<dbReference type="Proteomes" id="UP001498398">
    <property type="component" value="Unassembled WGS sequence"/>
</dbReference>
<feature type="region of interest" description="Disordered" evidence="12">
    <location>
        <begin position="442"/>
        <end position="470"/>
    </location>
</feature>
<protein>
    <recommendedName>
        <fullName evidence="3 10">Mitochondrial escape protein 2</fullName>
    </recommendedName>
</protein>
<evidence type="ECO:0000256" key="4">
    <source>
        <dbReference type="ARBA" id="ARBA00022692"/>
    </source>
</evidence>
<evidence type="ECO:0000313" key="15">
    <source>
        <dbReference type="Proteomes" id="UP001498398"/>
    </source>
</evidence>
<evidence type="ECO:0000256" key="6">
    <source>
        <dbReference type="ARBA" id="ARBA00022989"/>
    </source>
</evidence>
<evidence type="ECO:0000256" key="2">
    <source>
        <dbReference type="ARBA" id="ARBA00010320"/>
    </source>
</evidence>
<dbReference type="EMBL" id="JBANRG010000069">
    <property type="protein sequence ID" value="KAK7440255.1"/>
    <property type="molecule type" value="Genomic_DNA"/>
</dbReference>
<keyword evidence="7 10" id="KW-0496">Mitochondrion</keyword>
<evidence type="ECO:0000256" key="1">
    <source>
        <dbReference type="ARBA" id="ARBA00004434"/>
    </source>
</evidence>
<keyword evidence="4" id="KW-0812">Transmembrane</keyword>
<keyword evidence="15" id="KW-1185">Reference proteome</keyword>
<evidence type="ECO:0000256" key="9">
    <source>
        <dbReference type="ARBA" id="ARBA00025276"/>
    </source>
</evidence>